<evidence type="ECO:0000313" key="3">
    <source>
        <dbReference type="Proteomes" id="UP000769528"/>
    </source>
</evidence>
<reference evidence="2" key="2">
    <citation type="submission" date="2021-01" db="EMBL/GenBank/DDBJ databases">
        <authorList>
            <person name="Schikora-Tamarit M.A."/>
        </authorList>
    </citation>
    <scope>NUCLEOTIDE SEQUENCE</scope>
    <source>
        <strain evidence="2">CBS6341</strain>
    </source>
</reference>
<dbReference type="PROSITE" id="PS50904">
    <property type="entry name" value="PRELI_MSF1"/>
    <property type="match status" value="1"/>
</dbReference>
<dbReference type="GO" id="GO:0005758">
    <property type="term" value="C:mitochondrial intermembrane space"/>
    <property type="evidence" value="ECO:0007669"/>
    <property type="project" value="InterPro"/>
</dbReference>
<sequence>MKIFENTCEFNYPWDQVTAANWCKYPNEMSTHVIAVDVLRRELDPTNSILTTERLITCKQSIPKWLNCLIGGKEVSYVREVSTVDLNEKTLTLRSVNLTMNNLLKVFETVIYQPDEINPLITVFKQQAQITAYATFQKICNKIEDWSIERFDQNAQRGKIGFEKVLKIFTQQIEQNSVEIMDKVVNIIDELSIDKIGGIVDDSIDNVSKKTEELLQDTEIVKNSKIIHQYYDLIKNAFKRE</sequence>
<reference evidence="2" key="1">
    <citation type="journal article" date="2021" name="Open Biol.">
        <title>Shared evolutionary footprints suggest mitochondrial oxidative damage underlies multiple complex I losses in fungi.</title>
        <authorList>
            <person name="Schikora-Tamarit M.A."/>
            <person name="Marcet-Houben M."/>
            <person name="Nosek J."/>
            <person name="Gabaldon T."/>
        </authorList>
    </citation>
    <scope>NUCLEOTIDE SEQUENCE</scope>
    <source>
        <strain evidence="2">CBS6341</strain>
    </source>
</reference>
<dbReference type="PANTHER" id="PTHR11158">
    <property type="entry name" value="MSF1/PX19 RELATED"/>
    <property type="match status" value="1"/>
</dbReference>
<dbReference type="InterPro" id="IPR037365">
    <property type="entry name" value="Slowmo/Ups"/>
</dbReference>
<dbReference type="InterPro" id="IPR006797">
    <property type="entry name" value="PRELI/MSF1_dom"/>
</dbReference>
<evidence type="ECO:0000313" key="2">
    <source>
        <dbReference type="EMBL" id="KAH3678974.1"/>
    </source>
</evidence>
<organism evidence="2 3">
    <name type="scientific">Wickerhamomyces mucosus</name>
    <dbReference type="NCBI Taxonomy" id="1378264"/>
    <lineage>
        <taxon>Eukaryota</taxon>
        <taxon>Fungi</taxon>
        <taxon>Dikarya</taxon>
        <taxon>Ascomycota</taxon>
        <taxon>Saccharomycotina</taxon>
        <taxon>Saccharomycetes</taxon>
        <taxon>Phaffomycetales</taxon>
        <taxon>Wickerhamomycetaceae</taxon>
        <taxon>Wickerhamomyces</taxon>
    </lineage>
</organism>
<dbReference type="AlphaFoldDB" id="A0A9P8PXC8"/>
<keyword evidence="3" id="KW-1185">Reference proteome</keyword>
<dbReference type="Pfam" id="PF04707">
    <property type="entry name" value="PRELI"/>
    <property type="match status" value="1"/>
</dbReference>
<feature type="domain" description="PRELI/MSF1" evidence="1">
    <location>
        <begin position="1"/>
        <end position="174"/>
    </location>
</feature>
<dbReference type="Proteomes" id="UP000769528">
    <property type="component" value="Unassembled WGS sequence"/>
</dbReference>
<comment type="caution">
    <text evidence="2">The sequence shown here is derived from an EMBL/GenBank/DDBJ whole genome shotgun (WGS) entry which is preliminary data.</text>
</comment>
<dbReference type="OrthoDB" id="407630at2759"/>
<protein>
    <recommendedName>
        <fullName evidence="1">PRELI/MSF1 domain-containing protein</fullName>
    </recommendedName>
</protein>
<accession>A0A9P8PXC8</accession>
<proteinExistence type="predicted"/>
<evidence type="ECO:0000259" key="1">
    <source>
        <dbReference type="PROSITE" id="PS50904"/>
    </source>
</evidence>
<dbReference type="EMBL" id="JAEUBF010000397">
    <property type="protein sequence ID" value="KAH3678974.1"/>
    <property type="molecule type" value="Genomic_DNA"/>
</dbReference>
<name>A0A9P8PXC8_9ASCO</name>
<gene>
    <name evidence="2" type="ORF">WICMUC_001342</name>
</gene>